<dbReference type="GO" id="GO:0030896">
    <property type="term" value="C:checkpoint clamp complex"/>
    <property type="evidence" value="ECO:0007669"/>
    <property type="project" value="UniProtKB-UniRule"/>
</dbReference>
<evidence type="ECO:0000313" key="5">
    <source>
        <dbReference type="Proteomes" id="UP000184188"/>
    </source>
</evidence>
<keyword evidence="5" id="KW-1185">Reference proteome</keyword>
<dbReference type="PIRSF" id="PIRSF009303">
    <property type="entry name" value="Cell_cycle_RAD9"/>
    <property type="match status" value="1"/>
</dbReference>
<organism evidence="4 5">
    <name type="scientific">Penicilliopsis zonata CBS 506.65</name>
    <dbReference type="NCBI Taxonomy" id="1073090"/>
    <lineage>
        <taxon>Eukaryota</taxon>
        <taxon>Fungi</taxon>
        <taxon>Dikarya</taxon>
        <taxon>Ascomycota</taxon>
        <taxon>Pezizomycotina</taxon>
        <taxon>Eurotiomycetes</taxon>
        <taxon>Eurotiomycetidae</taxon>
        <taxon>Eurotiales</taxon>
        <taxon>Aspergillaceae</taxon>
        <taxon>Penicilliopsis</taxon>
    </lineage>
</organism>
<accession>A0A1L9SI40</accession>
<feature type="compositionally biased region" description="Polar residues" evidence="3">
    <location>
        <begin position="293"/>
        <end position="310"/>
    </location>
</feature>
<gene>
    <name evidence="4" type="ORF">ASPZODRAFT_2130135</name>
</gene>
<evidence type="ECO:0000313" key="4">
    <source>
        <dbReference type="EMBL" id="OJJ46704.1"/>
    </source>
</evidence>
<dbReference type="STRING" id="1073090.A0A1L9SI40"/>
<dbReference type="EMBL" id="KV878342">
    <property type="protein sequence ID" value="OJJ46704.1"/>
    <property type="molecule type" value="Genomic_DNA"/>
</dbReference>
<dbReference type="Proteomes" id="UP000184188">
    <property type="component" value="Unassembled WGS sequence"/>
</dbReference>
<dbReference type="Gene3D" id="3.70.10.10">
    <property type="match status" value="1"/>
</dbReference>
<dbReference type="VEuPathDB" id="FungiDB:ASPZODRAFT_2130135"/>
<dbReference type="GeneID" id="34614303"/>
<protein>
    <recommendedName>
        <fullName evidence="2">DNA repair protein rad9</fullName>
    </recommendedName>
</protein>
<proteinExistence type="inferred from homology"/>
<dbReference type="InterPro" id="IPR026584">
    <property type="entry name" value="Rad9"/>
</dbReference>
<comment type="function">
    <text evidence="2">Acts in DNA repair and mutagenesis. Involved in promoting resistance to ionizing radiation and UV light, as well as regulating cell cycle progression after irradiation.</text>
</comment>
<dbReference type="InterPro" id="IPR046938">
    <property type="entry name" value="DNA_clamp_sf"/>
</dbReference>
<dbReference type="OrthoDB" id="60092at2759"/>
<dbReference type="GO" id="GO:0071479">
    <property type="term" value="P:cellular response to ionizing radiation"/>
    <property type="evidence" value="ECO:0007669"/>
    <property type="project" value="TreeGrafter"/>
</dbReference>
<dbReference type="RefSeq" id="XP_022581214.1">
    <property type="nucleotide sequence ID" value="XM_022727839.1"/>
</dbReference>
<reference evidence="5" key="1">
    <citation type="journal article" date="2017" name="Genome Biol.">
        <title>Comparative genomics reveals high biological diversity and specific adaptations in the industrially and medically important fungal genus Aspergillus.</title>
        <authorList>
            <person name="de Vries R.P."/>
            <person name="Riley R."/>
            <person name="Wiebenga A."/>
            <person name="Aguilar-Osorio G."/>
            <person name="Amillis S."/>
            <person name="Uchima C.A."/>
            <person name="Anderluh G."/>
            <person name="Asadollahi M."/>
            <person name="Askin M."/>
            <person name="Barry K."/>
            <person name="Battaglia E."/>
            <person name="Bayram O."/>
            <person name="Benocci T."/>
            <person name="Braus-Stromeyer S.A."/>
            <person name="Caldana C."/>
            <person name="Canovas D."/>
            <person name="Cerqueira G.C."/>
            <person name="Chen F."/>
            <person name="Chen W."/>
            <person name="Choi C."/>
            <person name="Clum A."/>
            <person name="Dos Santos R.A."/>
            <person name="Damasio A.R."/>
            <person name="Diallinas G."/>
            <person name="Emri T."/>
            <person name="Fekete E."/>
            <person name="Flipphi M."/>
            <person name="Freyberg S."/>
            <person name="Gallo A."/>
            <person name="Gournas C."/>
            <person name="Habgood R."/>
            <person name="Hainaut M."/>
            <person name="Harispe M.L."/>
            <person name="Henrissat B."/>
            <person name="Hilden K.S."/>
            <person name="Hope R."/>
            <person name="Hossain A."/>
            <person name="Karabika E."/>
            <person name="Karaffa L."/>
            <person name="Karanyi Z."/>
            <person name="Krasevec N."/>
            <person name="Kuo A."/>
            <person name="Kusch H."/>
            <person name="LaButti K."/>
            <person name="Lagendijk E.L."/>
            <person name="Lapidus A."/>
            <person name="Levasseur A."/>
            <person name="Lindquist E."/>
            <person name="Lipzen A."/>
            <person name="Logrieco A.F."/>
            <person name="MacCabe A."/>
            <person name="Maekelae M.R."/>
            <person name="Malavazi I."/>
            <person name="Melin P."/>
            <person name="Meyer V."/>
            <person name="Mielnichuk N."/>
            <person name="Miskei M."/>
            <person name="Molnar A.P."/>
            <person name="Mule G."/>
            <person name="Ngan C.Y."/>
            <person name="Orejas M."/>
            <person name="Orosz E."/>
            <person name="Ouedraogo J.P."/>
            <person name="Overkamp K.M."/>
            <person name="Park H.-S."/>
            <person name="Perrone G."/>
            <person name="Piumi F."/>
            <person name="Punt P.J."/>
            <person name="Ram A.F."/>
            <person name="Ramon A."/>
            <person name="Rauscher S."/>
            <person name="Record E."/>
            <person name="Riano-Pachon D.M."/>
            <person name="Robert V."/>
            <person name="Roehrig J."/>
            <person name="Ruller R."/>
            <person name="Salamov A."/>
            <person name="Salih N.S."/>
            <person name="Samson R.A."/>
            <person name="Sandor E."/>
            <person name="Sanguinetti M."/>
            <person name="Schuetze T."/>
            <person name="Sepcic K."/>
            <person name="Shelest E."/>
            <person name="Sherlock G."/>
            <person name="Sophianopoulou V."/>
            <person name="Squina F.M."/>
            <person name="Sun H."/>
            <person name="Susca A."/>
            <person name="Todd R.B."/>
            <person name="Tsang A."/>
            <person name="Unkles S.E."/>
            <person name="van de Wiele N."/>
            <person name="van Rossen-Uffink D."/>
            <person name="Oliveira J.V."/>
            <person name="Vesth T.C."/>
            <person name="Visser J."/>
            <person name="Yu J.-H."/>
            <person name="Zhou M."/>
            <person name="Andersen M.R."/>
            <person name="Archer D.B."/>
            <person name="Baker S.E."/>
            <person name="Benoit I."/>
            <person name="Brakhage A.A."/>
            <person name="Braus G.H."/>
            <person name="Fischer R."/>
            <person name="Frisvad J.C."/>
            <person name="Goldman G.H."/>
            <person name="Houbraken J."/>
            <person name="Oakley B."/>
            <person name="Pocsi I."/>
            <person name="Scazzocchio C."/>
            <person name="Seiboth B."/>
            <person name="vanKuyk P.A."/>
            <person name="Wortman J."/>
            <person name="Dyer P.S."/>
            <person name="Grigoriev I.V."/>
        </authorList>
    </citation>
    <scope>NUCLEOTIDE SEQUENCE [LARGE SCALE GENOMIC DNA]</scope>
    <source>
        <strain evidence="5">CBS 506.65</strain>
    </source>
</reference>
<dbReference type="GO" id="GO:0000076">
    <property type="term" value="P:DNA replication checkpoint signaling"/>
    <property type="evidence" value="ECO:0007669"/>
    <property type="project" value="TreeGrafter"/>
</dbReference>
<dbReference type="Pfam" id="PF04139">
    <property type="entry name" value="Rad9"/>
    <property type="match status" value="1"/>
</dbReference>
<dbReference type="PANTHER" id="PTHR15237:SF0">
    <property type="entry name" value="CELL CYCLE CHECKPOINT CONTROL PROTEIN"/>
    <property type="match status" value="1"/>
</dbReference>
<keyword evidence="2" id="KW-0227">DNA damage</keyword>
<dbReference type="InterPro" id="IPR007268">
    <property type="entry name" value="Rad9/Ddc1"/>
</dbReference>
<evidence type="ECO:0000256" key="3">
    <source>
        <dbReference type="SAM" id="MobiDB-lite"/>
    </source>
</evidence>
<comment type="similarity">
    <text evidence="1 2">Belongs to the rad9 family.</text>
</comment>
<dbReference type="GO" id="GO:0031573">
    <property type="term" value="P:mitotic intra-S DNA damage checkpoint signaling"/>
    <property type="evidence" value="ECO:0007669"/>
    <property type="project" value="TreeGrafter"/>
</dbReference>
<feature type="compositionally biased region" description="Acidic residues" evidence="3">
    <location>
        <begin position="384"/>
        <end position="394"/>
    </location>
</feature>
<feature type="region of interest" description="Disordered" evidence="3">
    <location>
        <begin position="289"/>
        <end position="448"/>
    </location>
</feature>
<name>A0A1L9SI40_9EURO</name>
<dbReference type="AlphaFoldDB" id="A0A1L9SI40"/>
<feature type="compositionally biased region" description="Polar residues" evidence="3">
    <location>
        <begin position="322"/>
        <end position="354"/>
    </location>
</feature>
<evidence type="ECO:0000256" key="1">
    <source>
        <dbReference type="ARBA" id="ARBA00008494"/>
    </source>
</evidence>
<dbReference type="GO" id="GO:0006281">
    <property type="term" value="P:DNA repair"/>
    <property type="evidence" value="ECO:0007669"/>
    <property type="project" value="UniProtKB-UniRule"/>
</dbReference>
<evidence type="ECO:0000256" key="2">
    <source>
        <dbReference type="PIRNR" id="PIRNR009303"/>
    </source>
</evidence>
<dbReference type="PANTHER" id="PTHR15237">
    <property type="entry name" value="DNA REPAIR PROTEIN RAD9"/>
    <property type="match status" value="1"/>
</dbReference>
<sequence length="448" mass="49706">MTSLSFSLAPDALVKLHNTLICLSKFSDSVTIEAEQNLLRLSTLNSTRTAYSAFGLEADKFFQSYAFSRRIEDETARADPLDRFCCQIYLKALLSVFKGRANEKDKDTAVELCEVELYEDEEQTACRLAVRMICGLGVIKSYKLTYEPISAQHAVFDRSRATNQWAIEPKFLKEIIDHFSLSAEQLDISVDAGKAVFTSFTTKITDGKEVLKQPVHTSVAIAKQDFDEFLAEENLHVAINLKDFKSVVSHADSLDATITARYTRPCRPLQLAYEIEGLRCEFTLMTRGEADGEQTSSSSRSNAPQLSARQTPVPIPVRQVHSKNTNDNAPPVRTQASSRSIRPLTGNSTLNTQRSSSAPKPPAASVDLDSLFVPVDDDRQWDEPNYEAQDEDVLGWDATGDQEPLGRGLRDTEPASASHQNQTEPSQEGMGIPPTQRMSQVRGLGLFD</sequence>
<feature type="compositionally biased region" description="Polar residues" evidence="3">
    <location>
        <begin position="415"/>
        <end position="426"/>
    </location>
</feature>
<dbReference type="SUPFAM" id="SSF55979">
    <property type="entry name" value="DNA clamp"/>
    <property type="match status" value="1"/>
</dbReference>